<sequence>MRTLAPHTHNPAGIHLLRDSGAIAKLIATAQPGKDSLVLDLGAGPGTLTAPLADTGARVLAVERNPEFVRRLEKRFADRTNVRVVRQDLRRMSLPHRPFQVVASIPYALSTFLLRRLLGPRNTPLQKADLVVEWGFARRITSPHPRDLDTAWWAARFDLRIQQRIPAKLFTPAPGVDSAHLTVRAREGSRNGRTQQALWGLLATTYASKGAPPLRSVLANLTNGKRVHRLGKGLPTNADELTPDDWATLARRLAAEDVQLPRLPAQLERR</sequence>
<keyword evidence="4 5" id="KW-0694">RNA-binding</keyword>
<proteinExistence type="inferred from homology"/>
<evidence type="ECO:0000256" key="1">
    <source>
        <dbReference type="ARBA" id="ARBA00022603"/>
    </source>
</evidence>
<dbReference type="PANTHER" id="PTHR11727">
    <property type="entry name" value="DIMETHYLADENOSINE TRANSFERASE"/>
    <property type="match status" value="1"/>
</dbReference>
<dbReference type="SMART" id="SM00650">
    <property type="entry name" value="rADc"/>
    <property type="match status" value="1"/>
</dbReference>
<dbReference type="PROSITE" id="PS51689">
    <property type="entry name" value="SAM_RNA_A_N6_MT"/>
    <property type="match status" value="1"/>
</dbReference>
<dbReference type="Pfam" id="PF00398">
    <property type="entry name" value="RrnaAD"/>
    <property type="match status" value="1"/>
</dbReference>
<evidence type="ECO:0000313" key="8">
    <source>
        <dbReference type="Proteomes" id="UP001595699"/>
    </source>
</evidence>
<evidence type="ECO:0000256" key="3">
    <source>
        <dbReference type="ARBA" id="ARBA00022691"/>
    </source>
</evidence>
<dbReference type="InterPro" id="IPR020598">
    <property type="entry name" value="rRNA_Ade_methylase_Trfase_N"/>
</dbReference>
<reference evidence="8" key="1">
    <citation type="journal article" date="2019" name="Int. J. Syst. Evol. Microbiol.">
        <title>The Global Catalogue of Microorganisms (GCM) 10K type strain sequencing project: providing services to taxonomists for standard genome sequencing and annotation.</title>
        <authorList>
            <consortium name="The Broad Institute Genomics Platform"/>
            <consortium name="The Broad Institute Genome Sequencing Center for Infectious Disease"/>
            <person name="Wu L."/>
            <person name="Ma J."/>
        </authorList>
    </citation>
    <scope>NUCLEOTIDE SEQUENCE [LARGE SCALE GENOMIC DNA]</scope>
    <source>
        <strain evidence="8">CGMCC 4.7241</strain>
    </source>
</reference>
<dbReference type="EMBL" id="JBHRZH010000041">
    <property type="protein sequence ID" value="MFC3765655.1"/>
    <property type="molecule type" value="Genomic_DNA"/>
</dbReference>
<keyword evidence="3 5" id="KW-0949">S-adenosyl-L-methionine</keyword>
<comment type="caution">
    <text evidence="7">The sequence shown here is derived from an EMBL/GenBank/DDBJ whole genome shotgun (WGS) entry which is preliminary data.</text>
</comment>
<dbReference type="GO" id="GO:0008168">
    <property type="term" value="F:methyltransferase activity"/>
    <property type="evidence" value="ECO:0007669"/>
    <property type="project" value="UniProtKB-KW"/>
</dbReference>
<dbReference type="RefSeq" id="WP_205116466.1">
    <property type="nucleotide sequence ID" value="NZ_JAFBCM010000001.1"/>
</dbReference>
<evidence type="ECO:0000256" key="2">
    <source>
        <dbReference type="ARBA" id="ARBA00022679"/>
    </source>
</evidence>
<organism evidence="7 8">
    <name type="scientific">Tenggerimyces flavus</name>
    <dbReference type="NCBI Taxonomy" id="1708749"/>
    <lineage>
        <taxon>Bacteria</taxon>
        <taxon>Bacillati</taxon>
        <taxon>Actinomycetota</taxon>
        <taxon>Actinomycetes</taxon>
        <taxon>Propionibacteriales</taxon>
        <taxon>Nocardioidaceae</taxon>
        <taxon>Tenggerimyces</taxon>
    </lineage>
</organism>
<dbReference type="Proteomes" id="UP001595699">
    <property type="component" value="Unassembled WGS sequence"/>
</dbReference>
<feature type="binding site" evidence="5">
    <location>
        <position position="42"/>
    </location>
    <ligand>
        <name>S-adenosyl-L-methionine</name>
        <dbReference type="ChEBI" id="CHEBI:59789"/>
    </ligand>
</feature>
<gene>
    <name evidence="7" type="ORF">ACFOUW_32805</name>
</gene>
<dbReference type="GO" id="GO:0032259">
    <property type="term" value="P:methylation"/>
    <property type="evidence" value="ECO:0007669"/>
    <property type="project" value="UniProtKB-KW"/>
</dbReference>
<feature type="binding site" evidence="5">
    <location>
        <position position="17"/>
    </location>
    <ligand>
        <name>S-adenosyl-L-methionine</name>
        <dbReference type="ChEBI" id="CHEBI:59789"/>
    </ligand>
</feature>
<keyword evidence="8" id="KW-1185">Reference proteome</keyword>
<name>A0ABV7YNE1_9ACTN</name>
<dbReference type="CDD" id="cd02440">
    <property type="entry name" value="AdoMet_MTases"/>
    <property type="match status" value="1"/>
</dbReference>
<feature type="binding site" evidence="5">
    <location>
        <position position="104"/>
    </location>
    <ligand>
        <name>S-adenosyl-L-methionine</name>
        <dbReference type="ChEBI" id="CHEBI:59789"/>
    </ligand>
</feature>
<accession>A0ABV7YNE1</accession>
<evidence type="ECO:0000259" key="6">
    <source>
        <dbReference type="SMART" id="SM00650"/>
    </source>
</evidence>
<dbReference type="PANTHER" id="PTHR11727:SF7">
    <property type="entry name" value="DIMETHYLADENOSINE TRANSFERASE-RELATED"/>
    <property type="match status" value="1"/>
</dbReference>
<feature type="binding site" evidence="5">
    <location>
        <position position="15"/>
    </location>
    <ligand>
        <name>S-adenosyl-L-methionine</name>
        <dbReference type="ChEBI" id="CHEBI:59789"/>
    </ligand>
</feature>
<keyword evidence="1 5" id="KW-0489">Methyltransferase</keyword>
<evidence type="ECO:0000313" key="7">
    <source>
        <dbReference type="EMBL" id="MFC3765655.1"/>
    </source>
</evidence>
<dbReference type="Gene3D" id="3.40.50.150">
    <property type="entry name" value="Vaccinia Virus protein VP39"/>
    <property type="match status" value="1"/>
</dbReference>
<protein>
    <submittedName>
        <fullName evidence="7">Ribosomal RNA small subunit methyltransferase A</fullName>
        <ecNumber evidence="7">2.1.1.-</ecNumber>
    </submittedName>
</protein>
<feature type="binding site" evidence="5">
    <location>
        <position position="88"/>
    </location>
    <ligand>
        <name>S-adenosyl-L-methionine</name>
        <dbReference type="ChEBI" id="CHEBI:59789"/>
    </ligand>
</feature>
<dbReference type="InterPro" id="IPR029063">
    <property type="entry name" value="SAM-dependent_MTases_sf"/>
</dbReference>
<evidence type="ECO:0000256" key="4">
    <source>
        <dbReference type="ARBA" id="ARBA00022884"/>
    </source>
</evidence>
<dbReference type="SUPFAM" id="SSF53335">
    <property type="entry name" value="S-adenosyl-L-methionine-dependent methyltransferases"/>
    <property type="match status" value="1"/>
</dbReference>
<feature type="binding site" evidence="5">
    <location>
        <position position="63"/>
    </location>
    <ligand>
        <name>S-adenosyl-L-methionine</name>
        <dbReference type="ChEBI" id="CHEBI:59789"/>
    </ligand>
</feature>
<feature type="domain" description="Ribosomal RNA adenine methylase transferase N-terminal" evidence="6">
    <location>
        <begin position="22"/>
        <end position="187"/>
    </location>
</feature>
<dbReference type="EC" id="2.1.1.-" evidence="7"/>
<dbReference type="InterPro" id="IPR001737">
    <property type="entry name" value="KsgA/Erm"/>
</dbReference>
<keyword evidence="2 5" id="KW-0808">Transferase</keyword>
<evidence type="ECO:0000256" key="5">
    <source>
        <dbReference type="PROSITE-ProRule" id="PRU01026"/>
    </source>
</evidence>
<comment type="similarity">
    <text evidence="5">Belongs to the class I-like SAM-binding methyltransferase superfamily. rRNA adenine N(6)-methyltransferase family.</text>
</comment>